<feature type="compositionally biased region" description="Basic and acidic residues" evidence="1">
    <location>
        <begin position="64"/>
        <end position="73"/>
    </location>
</feature>
<accession>A0A8H7T2N2</accession>
<sequence length="94" mass="10319">MSSPPVAGWWTRRECGDWNSPYIAPERCAGCNDDRDGDSTQEVESAPTFSYFSNAPPQPTPKVKFREASERRRATGIGSGQSNHRNVTDVTAAT</sequence>
<dbReference type="AlphaFoldDB" id="A0A8H7T2N2"/>
<gene>
    <name evidence="2" type="ORF">IFR04_015712</name>
</gene>
<feature type="region of interest" description="Disordered" evidence="1">
    <location>
        <begin position="31"/>
        <end position="94"/>
    </location>
</feature>
<evidence type="ECO:0000313" key="3">
    <source>
        <dbReference type="Proteomes" id="UP000664132"/>
    </source>
</evidence>
<keyword evidence="3" id="KW-1185">Reference proteome</keyword>
<feature type="compositionally biased region" description="Polar residues" evidence="1">
    <location>
        <begin position="42"/>
        <end position="55"/>
    </location>
</feature>
<proteinExistence type="predicted"/>
<evidence type="ECO:0000313" key="2">
    <source>
        <dbReference type="EMBL" id="KAG4411156.1"/>
    </source>
</evidence>
<name>A0A8H7T2N2_9HELO</name>
<reference evidence="2" key="1">
    <citation type="submission" date="2021-02" db="EMBL/GenBank/DDBJ databases">
        <title>Genome sequence Cadophora malorum strain M34.</title>
        <authorList>
            <person name="Stefanovic E."/>
            <person name="Vu D."/>
            <person name="Scully C."/>
            <person name="Dijksterhuis J."/>
            <person name="Roader J."/>
            <person name="Houbraken J."/>
        </authorList>
    </citation>
    <scope>NUCLEOTIDE SEQUENCE</scope>
    <source>
        <strain evidence="2">M34</strain>
    </source>
</reference>
<organism evidence="2 3">
    <name type="scientific">Cadophora malorum</name>
    <dbReference type="NCBI Taxonomy" id="108018"/>
    <lineage>
        <taxon>Eukaryota</taxon>
        <taxon>Fungi</taxon>
        <taxon>Dikarya</taxon>
        <taxon>Ascomycota</taxon>
        <taxon>Pezizomycotina</taxon>
        <taxon>Leotiomycetes</taxon>
        <taxon>Helotiales</taxon>
        <taxon>Ploettnerulaceae</taxon>
        <taxon>Cadophora</taxon>
    </lineage>
</organism>
<feature type="compositionally biased region" description="Polar residues" evidence="1">
    <location>
        <begin position="80"/>
        <end position="94"/>
    </location>
</feature>
<dbReference type="Proteomes" id="UP000664132">
    <property type="component" value="Unassembled WGS sequence"/>
</dbReference>
<dbReference type="EMBL" id="JAFJYH010000513">
    <property type="protein sequence ID" value="KAG4411156.1"/>
    <property type="molecule type" value="Genomic_DNA"/>
</dbReference>
<comment type="caution">
    <text evidence="2">The sequence shown here is derived from an EMBL/GenBank/DDBJ whole genome shotgun (WGS) entry which is preliminary data.</text>
</comment>
<evidence type="ECO:0000256" key="1">
    <source>
        <dbReference type="SAM" id="MobiDB-lite"/>
    </source>
</evidence>
<protein>
    <submittedName>
        <fullName evidence="2">Uncharacterized protein</fullName>
    </submittedName>
</protein>